<dbReference type="OrthoDB" id="5185254at2"/>
<keyword evidence="4 8" id="KW-0479">Metal-binding</keyword>
<dbReference type="KEGG" id="kfl:Kfla_6245"/>
<feature type="domain" description="PIN" evidence="9">
    <location>
        <begin position="7"/>
        <end position="124"/>
    </location>
</feature>
<evidence type="ECO:0000256" key="2">
    <source>
        <dbReference type="ARBA" id="ARBA00022649"/>
    </source>
</evidence>
<evidence type="ECO:0000256" key="3">
    <source>
        <dbReference type="ARBA" id="ARBA00022722"/>
    </source>
</evidence>
<keyword evidence="11" id="KW-1185">Reference proteome</keyword>
<dbReference type="CDD" id="cd18755">
    <property type="entry name" value="PIN_MtVapC3_VapC21-like"/>
    <property type="match status" value="1"/>
</dbReference>
<dbReference type="Proteomes" id="UP000007967">
    <property type="component" value="Chromosome"/>
</dbReference>
<sequence length="137" mass="14770">MTETTWLIDKSALVRLGDGPQIDQWANRIDRGLVHITPVTLLEVGFSTRSAEEHRMTLQFPPLSSMPVVNSTPAIESRAVAVQALLAATGQHRAPSVPDLLIAATAELAGLTVLHLDEDFELIAGITGQPVERLSQV</sequence>
<comment type="cofactor">
    <cofactor evidence="1 8">
        <name>Mg(2+)</name>
        <dbReference type="ChEBI" id="CHEBI:18420"/>
    </cofactor>
</comment>
<accession>D2PVK8</accession>
<comment type="function">
    <text evidence="8">Toxic component of a toxin-antitoxin (TA) system. An RNase.</text>
</comment>
<evidence type="ECO:0000256" key="4">
    <source>
        <dbReference type="ARBA" id="ARBA00022723"/>
    </source>
</evidence>
<dbReference type="InterPro" id="IPR022907">
    <property type="entry name" value="VapC_family"/>
</dbReference>
<dbReference type="GO" id="GO:0000287">
    <property type="term" value="F:magnesium ion binding"/>
    <property type="evidence" value="ECO:0007669"/>
    <property type="project" value="UniProtKB-UniRule"/>
</dbReference>
<evidence type="ECO:0000256" key="7">
    <source>
        <dbReference type="ARBA" id="ARBA00038093"/>
    </source>
</evidence>
<dbReference type="GO" id="GO:0004540">
    <property type="term" value="F:RNA nuclease activity"/>
    <property type="evidence" value="ECO:0007669"/>
    <property type="project" value="InterPro"/>
</dbReference>
<evidence type="ECO:0000313" key="10">
    <source>
        <dbReference type="EMBL" id="ADB35248.1"/>
    </source>
</evidence>
<comment type="similarity">
    <text evidence="7 8">Belongs to the PINc/VapC protein family.</text>
</comment>
<proteinExistence type="inferred from homology"/>
<evidence type="ECO:0000256" key="1">
    <source>
        <dbReference type="ARBA" id="ARBA00001946"/>
    </source>
</evidence>
<evidence type="ECO:0000259" key="9">
    <source>
        <dbReference type="Pfam" id="PF01850"/>
    </source>
</evidence>
<keyword evidence="2 8" id="KW-1277">Toxin-antitoxin system</keyword>
<dbReference type="eggNOG" id="COG1487">
    <property type="taxonomic scope" value="Bacteria"/>
</dbReference>
<protein>
    <recommendedName>
        <fullName evidence="8">Ribonuclease VapC</fullName>
        <shortName evidence="8">RNase VapC</shortName>
        <ecNumber evidence="8">3.1.-.-</ecNumber>
    </recommendedName>
    <alternativeName>
        <fullName evidence="8">Toxin VapC</fullName>
    </alternativeName>
</protein>
<reference evidence="11" key="1">
    <citation type="submission" date="2009-09" db="EMBL/GenBank/DDBJ databases">
        <title>The complete genome of Kribbella flavida DSM 17836.</title>
        <authorList>
            <consortium name="US DOE Joint Genome Institute (JGI-PGF)"/>
            <person name="Lucas S."/>
            <person name="Copeland A."/>
            <person name="Lapidus A."/>
            <person name="Glavina del Rio T."/>
            <person name="Dalin E."/>
            <person name="Tice H."/>
            <person name="Bruce D."/>
            <person name="Goodwin L."/>
            <person name="Pitluck S."/>
            <person name="Kyrpides N."/>
            <person name="Mavromatis K."/>
            <person name="Ivanova N."/>
            <person name="Saunders E."/>
            <person name="Brettin T."/>
            <person name="Detter J.C."/>
            <person name="Han C."/>
            <person name="Larimer F."/>
            <person name="Land M."/>
            <person name="Hauser L."/>
            <person name="Markowitz V."/>
            <person name="Cheng J.-F."/>
            <person name="Hugenholtz P."/>
            <person name="Woyke T."/>
            <person name="Wu D."/>
            <person name="Pukall R."/>
            <person name="Klenk H.-P."/>
            <person name="Eisen J.A."/>
        </authorList>
    </citation>
    <scope>NUCLEOTIDE SEQUENCE [LARGE SCALE GENOMIC DNA]</scope>
    <source>
        <strain evidence="11">DSM 17836 / JCM 10339 / NBRC 14399</strain>
    </source>
</reference>
<feature type="binding site" evidence="8">
    <location>
        <position position="99"/>
    </location>
    <ligand>
        <name>Mg(2+)</name>
        <dbReference type="ChEBI" id="CHEBI:18420"/>
    </ligand>
</feature>
<dbReference type="InterPro" id="IPR050556">
    <property type="entry name" value="Type_II_TA_system_RNase"/>
</dbReference>
<dbReference type="Gene3D" id="3.40.50.1010">
    <property type="entry name" value="5'-nuclease"/>
    <property type="match status" value="1"/>
</dbReference>
<dbReference type="GO" id="GO:0090729">
    <property type="term" value="F:toxin activity"/>
    <property type="evidence" value="ECO:0007669"/>
    <property type="project" value="UniProtKB-KW"/>
</dbReference>
<dbReference type="STRING" id="479435.Kfla_6245"/>
<dbReference type="PANTHER" id="PTHR33653:SF1">
    <property type="entry name" value="RIBONUCLEASE VAPC2"/>
    <property type="match status" value="1"/>
</dbReference>
<keyword evidence="5 8" id="KW-0378">Hydrolase</keyword>
<dbReference type="InterPro" id="IPR029060">
    <property type="entry name" value="PIN-like_dom_sf"/>
</dbReference>
<evidence type="ECO:0000256" key="8">
    <source>
        <dbReference type="HAMAP-Rule" id="MF_00265"/>
    </source>
</evidence>
<organism evidence="10 11">
    <name type="scientific">Kribbella flavida (strain DSM 17836 / JCM 10339 / NBRC 14399)</name>
    <dbReference type="NCBI Taxonomy" id="479435"/>
    <lineage>
        <taxon>Bacteria</taxon>
        <taxon>Bacillati</taxon>
        <taxon>Actinomycetota</taxon>
        <taxon>Actinomycetes</taxon>
        <taxon>Propionibacteriales</taxon>
        <taxon>Kribbellaceae</taxon>
        <taxon>Kribbella</taxon>
    </lineage>
</organism>
<evidence type="ECO:0000256" key="5">
    <source>
        <dbReference type="ARBA" id="ARBA00022801"/>
    </source>
</evidence>
<evidence type="ECO:0000313" key="11">
    <source>
        <dbReference type="Proteomes" id="UP000007967"/>
    </source>
</evidence>
<dbReference type="SUPFAM" id="SSF88723">
    <property type="entry name" value="PIN domain-like"/>
    <property type="match status" value="1"/>
</dbReference>
<dbReference type="HAMAP" id="MF_00265">
    <property type="entry name" value="VapC_Nob1"/>
    <property type="match status" value="1"/>
</dbReference>
<dbReference type="RefSeq" id="WP_012923801.1">
    <property type="nucleotide sequence ID" value="NC_013729.1"/>
</dbReference>
<name>D2PVK8_KRIFD</name>
<dbReference type="InterPro" id="IPR002716">
    <property type="entry name" value="PIN_dom"/>
</dbReference>
<dbReference type="Pfam" id="PF01850">
    <property type="entry name" value="PIN"/>
    <property type="match status" value="1"/>
</dbReference>
<dbReference type="PANTHER" id="PTHR33653">
    <property type="entry name" value="RIBONUCLEASE VAPC2"/>
    <property type="match status" value="1"/>
</dbReference>
<keyword evidence="3 8" id="KW-0540">Nuclease</keyword>
<keyword evidence="6 8" id="KW-0460">Magnesium</keyword>
<keyword evidence="8" id="KW-0800">Toxin</keyword>
<dbReference type="AlphaFoldDB" id="D2PVK8"/>
<feature type="binding site" evidence="8">
    <location>
        <position position="9"/>
    </location>
    <ligand>
        <name>Mg(2+)</name>
        <dbReference type="ChEBI" id="CHEBI:18420"/>
    </ligand>
</feature>
<gene>
    <name evidence="8" type="primary">vapC</name>
    <name evidence="10" type="ordered locus">Kfla_6245</name>
</gene>
<evidence type="ECO:0000256" key="6">
    <source>
        <dbReference type="ARBA" id="ARBA00022842"/>
    </source>
</evidence>
<dbReference type="EC" id="3.1.-.-" evidence="8"/>
<dbReference type="EMBL" id="CP001736">
    <property type="protein sequence ID" value="ADB35248.1"/>
    <property type="molecule type" value="Genomic_DNA"/>
</dbReference>
<reference evidence="10 11" key="2">
    <citation type="journal article" date="2010" name="Stand. Genomic Sci.">
        <title>Complete genome sequence of Kribbella flavida type strain (IFO 14399).</title>
        <authorList>
            <person name="Pukall R."/>
            <person name="Lapidus A."/>
            <person name="Glavina Del Rio T."/>
            <person name="Copeland A."/>
            <person name="Tice H."/>
            <person name="Cheng J.-F."/>
            <person name="Lucas S."/>
            <person name="Chen F."/>
            <person name="Nolan M."/>
            <person name="LaButti K."/>
            <person name="Pati A."/>
            <person name="Ivanova N."/>
            <person name="Mavrommatis K."/>
            <person name="Mikhailova N."/>
            <person name="Pitluck S."/>
            <person name="Bruce D."/>
            <person name="Goodwin L."/>
            <person name="Land M."/>
            <person name="Hauser L."/>
            <person name="Chang Y.-J."/>
            <person name="Jeffries C.D."/>
            <person name="Chen A."/>
            <person name="Palaniappan K."/>
            <person name="Chain P."/>
            <person name="Rohde M."/>
            <person name="Goeker M."/>
            <person name="Bristow J."/>
            <person name="Eisen J.A."/>
            <person name="Markowitz V."/>
            <person name="Hugenholtz P."/>
            <person name="Kyrpides N.C."/>
            <person name="Klenk H.-P."/>
            <person name="Brettin T."/>
        </authorList>
    </citation>
    <scope>NUCLEOTIDE SEQUENCE [LARGE SCALE GENOMIC DNA]</scope>
    <source>
        <strain evidence="11">DSM 17836 / JCM 10339 / NBRC 14399</strain>
    </source>
</reference>
<dbReference type="HOGENOM" id="CLU_118482_4_1_11"/>
<dbReference type="GO" id="GO:0016787">
    <property type="term" value="F:hydrolase activity"/>
    <property type="evidence" value="ECO:0007669"/>
    <property type="project" value="UniProtKB-KW"/>
</dbReference>